<feature type="compositionally biased region" description="Polar residues" evidence="4">
    <location>
        <begin position="137"/>
        <end position="146"/>
    </location>
</feature>
<evidence type="ECO:0000256" key="5">
    <source>
        <dbReference type="SAM" id="SignalP"/>
    </source>
</evidence>
<dbReference type="Pfam" id="PF06607">
    <property type="entry name" value="Prokineticin"/>
    <property type="match status" value="1"/>
</dbReference>
<feature type="region of interest" description="Disordered" evidence="4">
    <location>
        <begin position="110"/>
        <end position="178"/>
    </location>
</feature>
<dbReference type="Proteomes" id="UP000827092">
    <property type="component" value="Unassembled WGS sequence"/>
</dbReference>
<feature type="signal peptide" evidence="5">
    <location>
        <begin position="1"/>
        <end position="22"/>
    </location>
</feature>
<sequence length="178" mass="19120">MSGMKWTIVVVVFMACMAVGYGQFCQKPGDCRQGYCCVANSLNQIRGRGICRRLGRLGSTCNLDDVTLESYGNKYLSRCPCASEYTCEPASRYRNGRNPLLADLSQRCRRPSTTSTNVTPSSTTPAEVTTGRITGEIATSASTRSPVTDADGNEIISTSIDISSSTDASSTDPEITTQ</sequence>
<evidence type="ECO:0000256" key="3">
    <source>
        <dbReference type="ARBA" id="ARBA00023157"/>
    </source>
</evidence>
<feature type="compositionally biased region" description="Low complexity" evidence="4">
    <location>
        <begin position="155"/>
        <end position="172"/>
    </location>
</feature>
<accession>A0AAV6UX27</accession>
<dbReference type="PROSITE" id="PS51257">
    <property type="entry name" value="PROKAR_LIPOPROTEIN"/>
    <property type="match status" value="1"/>
</dbReference>
<gene>
    <name evidence="7" type="ORF">JTE90_009895</name>
</gene>
<keyword evidence="5" id="KW-0732">Signal</keyword>
<reference evidence="7 8" key="1">
    <citation type="journal article" date="2022" name="Nat. Ecol. Evol.">
        <title>A masculinizing supergene underlies an exaggerated male reproductive morph in a spider.</title>
        <authorList>
            <person name="Hendrickx F."/>
            <person name="De Corte Z."/>
            <person name="Sonet G."/>
            <person name="Van Belleghem S.M."/>
            <person name="Kostlbacher S."/>
            <person name="Vangestel C."/>
        </authorList>
    </citation>
    <scope>NUCLEOTIDE SEQUENCE [LARGE SCALE GENOMIC DNA]</scope>
    <source>
        <strain evidence="7">W744_W776</strain>
    </source>
</reference>
<dbReference type="InterPro" id="IPR023569">
    <property type="entry name" value="Prokineticin_domain"/>
</dbReference>
<keyword evidence="8" id="KW-1185">Reference proteome</keyword>
<comment type="subcellular location">
    <subcellularLocation>
        <location evidence="1">Secreted</location>
    </subcellularLocation>
</comment>
<evidence type="ECO:0000313" key="8">
    <source>
        <dbReference type="Proteomes" id="UP000827092"/>
    </source>
</evidence>
<protein>
    <recommendedName>
        <fullName evidence="6">Prokineticin domain-containing protein</fullName>
    </recommendedName>
</protein>
<feature type="chain" id="PRO_5043843275" description="Prokineticin domain-containing protein" evidence="5">
    <location>
        <begin position="23"/>
        <end position="178"/>
    </location>
</feature>
<evidence type="ECO:0000256" key="4">
    <source>
        <dbReference type="SAM" id="MobiDB-lite"/>
    </source>
</evidence>
<dbReference type="EMBL" id="JAFNEN010000251">
    <property type="protein sequence ID" value="KAG8188021.1"/>
    <property type="molecule type" value="Genomic_DNA"/>
</dbReference>
<evidence type="ECO:0000313" key="7">
    <source>
        <dbReference type="EMBL" id="KAG8188021.1"/>
    </source>
</evidence>
<dbReference type="GO" id="GO:0005576">
    <property type="term" value="C:extracellular region"/>
    <property type="evidence" value="ECO:0007669"/>
    <property type="project" value="UniProtKB-SubCell"/>
</dbReference>
<evidence type="ECO:0000256" key="2">
    <source>
        <dbReference type="ARBA" id="ARBA00022525"/>
    </source>
</evidence>
<name>A0AAV6UX27_9ARAC</name>
<feature type="compositionally biased region" description="Low complexity" evidence="4">
    <location>
        <begin position="111"/>
        <end position="125"/>
    </location>
</feature>
<keyword evidence="3" id="KW-1015">Disulfide bond</keyword>
<feature type="domain" description="Prokineticin" evidence="6">
    <location>
        <begin position="8"/>
        <end position="90"/>
    </location>
</feature>
<dbReference type="Gene3D" id="2.10.80.10">
    <property type="entry name" value="Lipase, subunit A"/>
    <property type="match status" value="1"/>
</dbReference>
<proteinExistence type="predicted"/>
<keyword evidence="2" id="KW-0964">Secreted</keyword>
<evidence type="ECO:0000256" key="1">
    <source>
        <dbReference type="ARBA" id="ARBA00004613"/>
    </source>
</evidence>
<dbReference type="AlphaFoldDB" id="A0AAV6UX27"/>
<organism evidence="7 8">
    <name type="scientific">Oedothorax gibbosus</name>
    <dbReference type="NCBI Taxonomy" id="931172"/>
    <lineage>
        <taxon>Eukaryota</taxon>
        <taxon>Metazoa</taxon>
        <taxon>Ecdysozoa</taxon>
        <taxon>Arthropoda</taxon>
        <taxon>Chelicerata</taxon>
        <taxon>Arachnida</taxon>
        <taxon>Araneae</taxon>
        <taxon>Araneomorphae</taxon>
        <taxon>Entelegynae</taxon>
        <taxon>Araneoidea</taxon>
        <taxon>Linyphiidae</taxon>
        <taxon>Erigoninae</taxon>
        <taxon>Oedothorax</taxon>
    </lineage>
</organism>
<evidence type="ECO:0000259" key="6">
    <source>
        <dbReference type="Pfam" id="PF06607"/>
    </source>
</evidence>
<comment type="caution">
    <text evidence="7">The sequence shown here is derived from an EMBL/GenBank/DDBJ whole genome shotgun (WGS) entry which is preliminary data.</text>
</comment>